<feature type="region of interest" description="Disordered" evidence="1">
    <location>
        <begin position="97"/>
        <end position="126"/>
    </location>
</feature>
<dbReference type="Proteomes" id="UP000738325">
    <property type="component" value="Unassembled WGS sequence"/>
</dbReference>
<reference evidence="2" key="1">
    <citation type="journal article" date="2020" name="Fungal Divers.">
        <title>Resolving the Mortierellaceae phylogeny through synthesis of multi-gene phylogenetics and phylogenomics.</title>
        <authorList>
            <person name="Vandepol N."/>
            <person name="Liber J."/>
            <person name="Desiro A."/>
            <person name="Na H."/>
            <person name="Kennedy M."/>
            <person name="Barry K."/>
            <person name="Grigoriev I.V."/>
            <person name="Miller A.N."/>
            <person name="O'Donnell K."/>
            <person name="Stajich J.E."/>
            <person name="Bonito G."/>
        </authorList>
    </citation>
    <scope>NUCLEOTIDE SEQUENCE</scope>
    <source>
        <strain evidence="2">REB-010B</strain>
    </source>
</reference>
<accession>A0A9P6ULH4</accession>
<proteinExistence type="predicted"/>
<protein>
    <submittedName>
        <fullName evidence="2">Uncharacterized protein</fullName>
    </submittedName>
</protein>
<sequence>MSGPNSLSNIPSKTTGSSSTGNVAFDPRDIQIDPSKYRIGGFVGDLENNNPTTTTAAGTGAGAGAGVQAAAANLPTVNINPSTFRIGGFTGGVNTPMVGDVDQIPPGPAVTTASASTEQDQAREQREARFAELLQSGRLGTIKVGDQPTGKRYTLPVEKPK</sequence>
<evidence type="ECO:0000313" key="3">
    <source>
        <dbReference type="Proteomes" id="UP000738325"/>
    </source>
</evidence>
<feature type="region of interest" description="Disordered" evidence="1">
    <location>
        <begin position="1"/>
        <end position="31"/>
    </location>
</feature>
<dbReference type="OrthoDB" id="2438625at2759"/>
<organism evidence="2 3">
    <name type="scientific">Dissophora globulifera</name>
    <dbReference type="NCBI Taxonomy" id="979702"/>
    <lineage>
        <taxon>Eukaryota</taxon>
        <taxon>Fungi</taxon>
        <taxon>Fungi incertae sedis</taxon>
        <taxon>Mucoromycota</taxon>
        <taxon>Mortierellomycotina</taxon>
        <taxon>Mortierellomycetes</taxon>
        <taxon>Mortierellales</taxon>
        <taxon>Mortierellaceae</taxon>
        <taxon>Dissophora</taxon>
    </lineage>
</organism>
<comment type="caution">
    <text evidence="2">The sequence shown here is derived from an EMBL/GenBank/DDBJ whole genome shotgun (WGS) entry which is preliminary data.</text>
</comment>
<gene>
    <name evidence="2" type="ORF">BGZ99_000539</name>
</gene>
<evidence type="ECO:0000313" key="2">
    <source>
        <dbReference type="EMBL" id="KAG0310288.1"/>
    </source>
</evidence>
<feature type="compositionally biased region" description="Polar residues" evidence="1">
    <location>
        <begin position="1"/>
        <end position="22"/>
    </location>
</feature>
<dbReference type="AlphaFoldDB" id="A0A9P6ULH4"/>
<feature type="region of interest" description="Disordered" evidence="1">
    <location>
        <begin position="141"/>
        <end position="161"/>
    </location>
</feature>
<name>A0A9P6ULH4_9FUNG</name>
<dbReference type="EMBL" id="JAAAIP010001100">
    <property type="protein sequence ID" value="KAG0310288.1"/>
    <property type="molecule type" value="Genomic_DNA"/>
</dbReference>
<keyword evidence="3" id="KW-1185">Reference proteome</keyword>
<evidence type="ECO:0000256" key="1">
    <source>
        <dbReference type="SAM" id="MobiDB-lite"/>
    </source>
</evidence>